<name>A0A4R5F0G6_9RHOB</name>
<proteinExistence type="predicted"/>
<evidence type="ECO:0000313" key="1">
    <source>
        <dbReference type="EMBL" id="TDE40958.1"/>
    </source>
</evidence>
<dbReference type="Proteomes" id="UP000294662">
    <property type="component" value="Unassembled WGS sequence"/>
</dbReference>
<sequence>MTEAHIPDDHIRNAFSALDRILGEMVTLHAMVSALEGVARGTTTFSERDAISVLERLEVVAVDFGVLRSHLTELRLHIPEDQS</sequence>
<evidence type="ECO:0000313" key="2">
    <source>
        <dbReference type="Proteomes" id="UP000294662"/>
    </source>
</evidence>
<accession>A0A4R5F0G6</accession>
<keyword evidence="2" id="KW-1185">Reference proteome</keyword>
<dbReference type="AlphaFoldDB" id="A0A4R5F0G6"/>
<comment type="caution">
    <text evidence="1">The sequence shown here is derived from an EMBL/GenBank/DDBJ whole genome shotgun (WGS) entry which is preliminary data.</text>
</comment>
<gene>
    <name evidence="1" type="ORF">E1B25_01730</name>
</gene>
<organism evidence="1 2">
    <name type="scientific">Antarcticimicrobium sediminis</name>
    <dbReference type="NCBI Taxonomy" id="2546227"/>
    <lineage>
        <taxon>Bacteria</taxon>
        <taxon>Pseudomonadati</taxon>
        <taxon>Pseudomonadota</taxon>
        <taxon>Alphaproteobacteria</taxon>
        <taxon>Rhodobacterales</taxon>
        <taxon>Paracoccaceae</taxon>
        <taxon>Antarcticimicrobium</taxon>
    </lineage>
</organism>
<reference evidence="1 2" key="1">
    <citation type="submission" date="2019-03" db="EMBL/GenBank/DDBJ databases">
        <authorList>
            <person name="Zhang S."/>
        </authorList>
    </citation>
    <scope>NUCLEOTIDE SEQUENCE [LARGE SCALE GENOMIC DNA]</scope>
    <source>
        <strain evidence="1 2">S4J41</strain>
    </source>
</reference>
<protein>
    <submittedName>
        <fullName evidence="1">Uncharacterized protein</fullName>
    </submittedName>
</protein>
<dbReference type="RefSeq" id="WP_132826948.1">
    <property type="nucleotide sequence ID" value="NZ_SMFP01000001.1"/>
</dbReference>
<dbReference type="EMBL" id="SMFP01000001">
    <property type="protein sequence ID" value="TDE40958.1"/>
    <property type="molecule type" value="Genomic_DNA"/>
</dbReference>